<accession>A0A955L7X9</accession>
<dbReference type="Pfam" id="PF02600">
    <property type="entry name" value="DsbB"/>
    <property type="match status" value="1"/>
</dbReference>
<keyword evidence="8 12" id="KW-0472">Membrane</keyword>
<evidence type="ECO:0000256" key="4">
    <source>
        <dbReference type="ARBA" id="ARBA00022692"/>
    </source>
</evidence>
<keyword evidence="3" id="KW-0813">Transport</keyword>
<feature type="transmembrane region" description="Helical" evidence="12">
    <location>
        <begin position="50"/>
        <end position="70"/>
    </location>
</feature>
<protein>
    <submittedName>
        <fullName evidence="13">Disulfide bond formation protein B</fullName>
    </submittedName>
</protein>
<evidence type="ECO:0000256" key="5">
    <source>
        <dbReference type="ARBA" id="ARBA00022982"/>
    </source>
</evidence>
<dbReference type="InterPro" id="IPR012187">
    <property type="entry name" value="Disulphide_bond_form_BdbC"/>
</dbReference>
<evidence type="ECO:0000313" key="13">
    <source>
        <dbReference type="EMBL" id="MCA9385654.1"/>
    </source>
</evidence>
<comment type="subcellular location">
    <subcellularLocation>
        <location evidence="1">Membrane</location>
        <topology evidence="1">Multi-pass membrane protein</topology>
    </subcellularLocation>
</comment>
<dbReference type="InterPro" id="IPR023380">
    <property type="entry name" value="DsbB-like_sf"/>
</dbReference>
<gene>
    <name evidence="13" type="ORF">KC717_03325</name>
</gene>
<evidence type="ECO:0000256" key="10">
    <source>
        <dbReference type="ARBA" id="ARBA00023186"/>
    </source>
</evidence>
<dbReference type="AlphaFoldDB" id="A0A955L7X9"/>
<keyword evidence="6 12" id="KW-1133">Transmembrane helix</keyword>
<evidence type="ECO:0000256" key="11">
    <source>
        <dbReference type="ARBA" id="ARBA00023284"/>
    </source>
</evidence>
<organism evidence="13 14">
    <name type="scientific">Candidatus Dojkabacteria bacterium</name>
    <dbReference type="NCBI Taxonomy" id="2099670"/>
    <lineage>
        <taxon>Bacteria</taxon>
        <taxon>Candidatus Dojkabacteria</taxon>
    </lineage>
</organism>
<dbReference type="EMBL" id="JAGQLH010000034">
    <property type="protein sequence ID" value="MCA9385654.1"/>
    <property type="molecule type" value="Genomic_DNA"/>
</dbReference>
<keyword evidence="11" id="KW-0676">Redox-active center</keyword>
<evidence type="ECO:0000256" key="2">
    <source>
        <dbReference type="ARBA" id="ARBA00007602"/>
    </source>
</evidence>
<dbReference type="PANTHER" id="PTHR43469">
    <property type="entry name" value="DISULFIDE FORMATION PROTEIN-RELATED"/>
    <property type="match status" value="1"/>
</dbReference>
<evidence type="ECO:0000256" key="9">
    <source>
        <dbReference type="ARBA" id="ARBA00023157"/>
    </source>
</evidence>
<feature type="transmembrane region" description="Helical" evidence="12">
    <location>
        <begin position="12"/>
        <end position="34"/>
    </location>
</feature>
<dbReference type="InterPro" id="IPR003752">
    <property type="entry name" value="DiS_bond_form_DsbB/BdbC"/>
</dbReference>
<name>A0A955L7X9_9BACT</name>
<dbReference type="PANTHER" id="PTHR43469:SF1">
    <property type="entry name" value="SPBETA PROPHAGE-DERIVED DISULFIDE BOND FORMATION PROTEIN B"/>
    <property type="match status" value="1"/>
</dbReference>
<comment type="similarity">
    <text evidence="2">Belongs to the DsbB family. BdbC subfamily.</text>
</comment>
<comment type="caution">
    <text evidence="13">The sequence shown here is derived from an EMBL/GenBank/DDBJ whole genome shotgun (WGS) entry which is preliminary data.</text>
</comment>
<dbReference type="GO" id="GO:0006457">
    <property type="term" value="P:protein folding"/>
    <property type="evidence" value="ECO:0007669"/>
    <property type="project" value="InterPro"/>
</dbReference>
<dbReference type="Gene3D" id="1.20.1550.10">
    <property type="entry name" value="DsbB-like"/>
    <property type="match status" value="1"/>
</dbReference>
<evidence type="ECO:0000256" key="1">
    <source>
        <dbReference type="ARBA" id="ARBA00004141"/>
    </source>
</evidence>
<feature type="transmembrane region" description="Helical" evidence="12">
    <location>
        <begin position="82"/>
        <end position="100"/>
    </location>
</feature>
<reference evidence="13" key="1">
    <citation type="submission" date="2020-04" db="EMBL/GenBank/DDBJ databases">
        <authorList>
            <person name="Zhang T."/>
        </authorList>
    </citation>
    <scope>NUCLEOTIDE SEQUENCE</scope>
    <source>
        <strain evidence="13">HKST-UBA11</strain>
    </source>
</reference>
<dbReference type="GO" id="GO:0015035">
    <property type="term" value="F:protein-disulfide reductase activity"/>
    <property type="evidence" value="ECO:0007669"/>
    <property type="project" value="InterPro"/>
</dbReference>
<proteinExistence type="inferred from homology"/>
<keyword evidence="5" id="KW-0249">Electron transport</keyword>
<evidence type="ECO:0000256" key="8">
    <source>
        <dbReference type="ARBA" id="ARBA00023136"/>
    </source>
</evidence>
<evidence type="ECO:0000256" key="3">
    <source>
        <dbReference type="ARBA" id="ARBA00022448"/>
    </source>
</evidence>
<feature type="transmembrane region" description="Helical" evidence="12">
    <location>
        <begin position="154"/>
        <end position="176"/>
    </location>
</feature>
<keyword evidence="7" id="KW-0560">Oxidoreductase</keyword>
<evidence type="ECO:0000256" key="7">
    <source>
        <dbReference type="ARBA" id="ARBA00023002"/>
    </source>
</evidence>
<dbReference type="SUPFAM" id="SSF158442">
    <property type="entry name" value="DsbB-like"/>
    <property type="match status" value="1"/>
</dbReference>
<keyword evidence="4 12" id="KW-0812">Transmembrane</keyword>
<keyword evidence="10" id="KW-0143">Chaperone</keyword>
<reference evidence="13" key="2">
    <citation type="journal article" date="2021" name="Microbiome">
        <title>Successional dynamics and alternative stable states in a saline activated sludge microbial community over 9 years.</title>
        <authorList>
            <person name="Wang Y."/>
            <person name="Ye J."/>
            <person name="Ju F."/>
            <person name="Liu L."/>
            <person name="Boyd J.A."/>
            <person name="Deng Y."/>
            <person name="Parks D.H."/>
            <person name="Jiang X."/>
            <person name="Yin X."/>
            <person name="Woodcroft B.J."/>
            <person name="Tyson G.W."/>
            <person name="Hugenholtz P."/>
            <person name="Polz M.F."/>
            <person name="Zhang T."/>
        </authorList>
    </citation>
    <scope>NUCLEOTIDE SEQUENCE</scope>
    <source>
        <strain evidence="13">HKST-UBA11</strain>
    </source>
</reference>
<feature type="transmembrane region" description="Helical" evidence="12">
    <location>
        <begin position="107"/>
        <end position="126"/>
    </location>
</feature>
<keyword evidence="9" id="KW-1015">Disulfide bond</keyword>
<sequence>MSQEQIQVVTYFLASLTVLAQILVVIFLGGYALAKKNKKPNKLTHFAKNYGFNGALIVAFTAMTGSLFYSDIAGYEPCLLCWYQRILMYPQVILFGIALWKKDMGIRIYSIALSLLGFIIAGYHYLLQIGVTEIAPCSAVGYSVSCADSFSMTFGYITIPMMATSAFALILTMMIVGKKIKK</sequence>
<evidence type="ECO:0000256" key="6">
    <source>
        <dbReference type="ARBA" id="ARBA00022989"/>
    </source>
</evidence>
<dbReference type="Proteomes" id="UP000754563">
    <property type="component" value="Unassembled WGS sequence"/>
</dbReference>
<dbReference type="GO" id="GO:0016020">
    <property type="term" value="C:membrane"/>
    <property type="evidence" value="ECO:0007669"/>
    <property type="project" value="UniProtKB-SubCell"/>
</dbReference>
<evidence type="ECO:0000256" key="12">
    <source>
        <dbReference type="SAM" id="Phobius"/>
    </source>
</evidence>
<evidence type="ECO:0000313" key="14">
    <source>
        <dbReference type="Proteomes" id="UP000754563"/>
    </source>
</evidence>